<comment type="catalytic activity">
    <reaction evidence="11">
        <text>a 6-O-methyl-2'-deoxyguanosine in DNA + L-cysteinyl-[protein] = S-methyl-L-cysteinyl-[protein] + a 2'-deoxyguanosine in DNA</text>
        <dbReference type="Rhea" id="RHEA:24000"/>
        <dbReference type="Rhea" id="RHEA-COMP:10131"/>
        <dbReference type="Rhea" id="RHEA-COMP:10132"/>
        <dbReference type="Rhea" id="RHEA-COMP:11367"/>
        <dbReference type="Rhea" id="RHEA-COMP:11368"/>
        <dbReference type="ChEBI" id="CHEBI:29950"/>
        <dbReference type="ChEBI" id="CHEBI:82612"/>
        <dbReference type="ChEBI" id="CHEBI:85445"/>
        <dbReference type="ChEBI" id="CHEBI:85448"/>
        <dbReference type="EC" id="2.1.1.63"/>
    </reaction>
</comment>
<dbReference type="NCBIfam" id="TIGR00589">
    <property type="entry name" value="ogt"/>
    <property type="match status" value="1"/>
</dbReference>
<gene>
    <name evidence="14" type="ORF">AUEXF2481DRAFT_71510</name>
</gene>
<dbReference type="OrthoDB" id="1907495at2759"/>
<evidence type="ECO:0000256" key="1">
    <source>
        <dbReference type="ARBA" id="ARBA00001286"/>
    </source>
</evidence>
<dbReference type="RefSeq" id="XP_013338836.1">
    <property type="nucleotide sequence ID" value="XM_013483382.1"/>
</dbReference>
<keyword evidence="12" id="KW-0812">Transmembrane</keyword>
<keyword evidence="12" id="KW-0472">Membrane</keyword>
<sequence>MHDPQRVYTHLLCIPAGAVTSYAILARQLSSSPRAVGGALRKNPYAPKVPCHRVIAANGFVGGFMGDWQKAPSGINQSKKLDLLKAEGVDFTPEGKLIEKEHVWFKGPWKR</sequence>
<evidence type="ECO:0000256" key="5">
    <source>
        <dbReference type="ARBA" id="ARBA00022603"/>
    </source>
</evidence>
<dbReference type="PANTHER" id="PTHR10815:SF13">
    <property type="entry name" value="METHYLATED-DNA--PROTEIN-CYSTEINE METHYLTRANSFERASE"/>
    <property type="match status" value="1"/>
</dbReference>
<evidence type="ECO:0000256" key="4">
    <source>
        <dbReference type="ARBA" id="ARBA00015377"/>
    </source>
</evidence>
<evidence type="ECO:0000256" key="2">
    <source>
        <dbReference type="ARBA" id="ARBA00008711"/>
    </source>
</evidence>
<feature type="domain" description="Methylated-DNA-[protein]-cysteine S-methyltransferase DNA binding" evidence="13">
    <location>
        <begin position="5"/>
        <end position="89"/>
    </location>
</feature>
<dbReference type="EC" id="2.1.1.63" evidence="3"/>
<dbReference type="Pfam" id="PF01035">
    <property type="entry name" value="DNA_binding_1"/>
    <property type="match status" value="1"/>
</dbReference>
<dbReference type="OMA" id="LRVNPFC"/>
<evidence type="ECO:0000259" key="13">
    <source>
        <dbReference type="Pfam" id="PF01035"/>
    </source>
</evidence>
<proteinExistence type="inferred from homology"/>
<organism evidence="14 15">
    <name type="scientific">Aureobasidium subglaciale (strain EXF-2481)</name>
    <name type="common">Aureobasidium pullulans var. subglaciale</name>
    <dbReference type="NCBI Taxonomy" id="1043005"/>
    <lineage>
        <taxon>Eukaryota</taxon>
        <taxon>Fungi</taxon>
        <taxon>Dikarya</taxon>
        <taxon>Ascomycota</taxon>
        <taxon>Pezizomycotina</taxon>
        <taxon>Dothideomycetes</taxon>
        <taxon>Dothideomycetidae</taxon>
        <taxon>Dothideales</taxon>
        <taxon>Saccotheciaceae</taxon>
        <taxon>Aureobasidium</taxon>
    </lineage>
</organism>
<name>A0A074XY04_AURSE</name>
<keyword evidence="8" id="KW-0234">DNA repair</keyword>
<dbReference type="SUPFAM" id="SSF46767">
    <property type="entry name" value="Methylated DNA-protein cysteine methyltransferase, C-terminal domain"/>
    <property type="match status" value="1"/>
</dbReference>
<dbReference type="InParanoid" id="A0A074XY04"/>
<dbReference type="EMBL" id="KL584793">
    <property type="protein sequence ID" value="KEQ90355.1"/>
    <property type="molecule type" value="Genomic_DNA"/>
</dbReference>
<keyword evidence="12" id="KW-1133">Transmembrane helix</keyword>
<dbReference type="PANTHER" id="PTHR10815">
    <property type="entry name" value="METHYLATED-DNA--PROTEIN-CYSTEINE METHYLTRANSFERASE"/>
    <property type="match status" value="1"/>
</dbReference>
<keyword evidence="5" id="KW-0489">Methyltransferase</keyword>
<evidence type="ECO:0000256" key="11">
    <source>
        <dbReference type="ARBA" id="ARBA00049348"/>
    </source>
</evidence>
<protein>
    <recommendedName>
        <fullName evidence="4">Methylated-DNA--protein-cysteine methyltransferase</fullName>
        <ecNumber evidence="3">2.1.1.63</ecNumber>
    </recommendedName>
    <alternativeName>
        <fullName evidence="9">6-O-methylguanine-DNA methyltransferase</fullName>
    </alternativeName>
    <alternativeName>
        <fullName evidence="10">O-6-methylguanine-DNA-alkyltransferase</fullName>
    </alternativeName>
</protein>
<dbReference type="CDD" id="cd06445">
    <property type="entry name" value="ATase"/>
    <property type="match status" value="1"/>
</dbReference>
<reference evidence="14 15" key="1">
    <citation type="journal article" date="2014" name="BMC Genomics">
        <title>Genome sequencing of four Aureobasidium pullulans varieties: biotechnological potential, stress tolerance, and description of new species.</title>
        <authorList>
            <person name="Gostin Ar C."/>
            <person name="Ohm R.A."/>
            <person name="Kogej T."/>
            <person name="Sonjak S."/>
            <person name="Turk M."/>
            <person name="Zajc J."/>
            <person name="Zalar P."/>
            <person name="Grube M."/>
            <person name="Sun H."/>
            <person name="Han J."/>
            <person name="Sharma A."/>
            <person name="Chiniquy J."/>
            <person name="Ngan C.Y."/>
            <person name="Lipzen A."/>
            <person name="Barry K."/>
            <person name="Grigoriev I.V."/>
            <person name="Gunde-Cimerman N."/>
        </authorList>
    </citation>
    <scope>NUCLEOTIDE SEQUENCE [LARGE SCALE GENOMIC DNA]</scope>
    <source>
        <strain evidence="14 15">EXF-2481</strain>
    </source>
</reference>
<evidence type="ECO:0000256" key="3">
    <source>
        <dbReference type="ARBA" id="ARBA00011918"/>
    </source>
</evidence>
<comment type="similarity">
    <text evidence="2">Belongs to the MGMT family.</text>
</comment>
<dbReference type="GO" id="GO:0003908">
    <property type="term" value="F:methylated-DNA-[protein]-cysteine S-methyltransferase activity"/>
    <property type="evidence" value="ECO:0007669"/>
    <property type="project" value="UniProtKB-EC"/>
</dbReference>
<evidence type="ECO:0000256" key="9">
    <source>
        <dbReference type="ARBA" id="ARBA00030795"/>
    </source>
</evidence>
<dbReference type="InterPro" id="IPR036388">
    <property type="entry name" value="WH-like_DNA-bd_sf"/>
</dbReference>
<dbReference type="HOGENOM" id="CLU_000445_52_3_1"/>
<evidence type="ECO:0000256" key="6">
    <source>
        <dbReference type="ARBA" id="ARBA00022679"/>
    </source>
</evidence>
<evidence type="ECO:0000256" key="7">
    <source>
        <dbReference type="ARBA" id="ARBA00022763"/>
    </source>
</evidence>
<evidence type="ECO:0000256" key="10">
    <source>
        <dbReference type="ARBA" id="ARBA00031621"/>
    </source>
</evidence>
<dbReference type="Gene3D" id="1.10.10.10">
    <property type="entry name" value="Winged helix-like DNA-binding domain superfamily/Winged helix DNA-binding domain"/>
    <property type="match status" value="1"/>
</dbReference>
<evidence type="ECO:0000313" key="15">
    <source>
        <dbReference type="Proteomes" id="UP000030641"/>
    </source>
</evidence>
<accession>A0A074XY04</accession>
<evidence type="ECO:0000313" key="14">
    <source>
        <dbReference type="EMBL" id="KEQ90355.1"/>
    </source>
</evidence>
<dbReference type="AlphaFoldDB" id="A0A074XY04"/>
<dbReference type="GO" id="GO:0032259">
    <property type="term" value="P:methylation"/>
    <property type="evidence" value="ECO:0007669"/>
    <property type="project" value="UniProtKB-KW"/>
</dbReference>
<evidence type="ECO:0000256" key="8">
    <source>
        <dbReference type="ARBA" id="ARBA00023204"/>
    </source>
</evidence>
<dbReference type="InterPro" id="IPR036217">
    <property type="entry name" value="MethylDNA_cys_MeTrfase_DNAb"/>
</dbReference>
<dbReference type="PROSITE" id="PS00374">
    <property type="entry name" value="MGMT"/>
    <property type="match status" value="1"/>
</dbReference>
<dbReference type="InterPro" id="IPR001497">
    <property type="entry name" value="MethylDNA_cys_MeTrfase_AS"/>
</dbReference>
<dbReference type="GeneID" id="25371048"/>
<keyword evidence="6" id="KW-0808">Transferase</keyword>
<dbReference type="InterPro" id="IPR014048">
    <property type="entry name" value="MethylDNA_cys_MeTrfase_DNA-bd"/>
</dbReference>
<dbReference type="STRING" id="1043005.A0A074XY04"/>
<evidence type="ECO:0000256" key="12">
    <source>
        <dbReference type="SAM" id="Phobius"/>
    </source>
</evidence>
<comment type="catalytic activity">
    <reaction evidence="1">
        <text>a 4-O-methyl-thymidine in DNA + L-cysteinyl-[protein] = a thymidine in DNA + S-methyl-L-cysteinyl-[protein]</text>
        <dbReference type="Rhea" id="RHEA:53428"/>
        <dbReference type="Rhea" id="RHEA-COMP:10131"/>
        <dbReference type="Rhea" id="RHEA-COMP:10132"/>
        <dbReference type="Rhea" id="RHEA-COMP:13555"/>
        <dbReference type="Rhea" id="RHEA-COMP:13556"/>
        <dbReference type="ChEBI" id="CHEBI:29950"/>
        <dbReference type="ChEBI" id="CHEBI:82612"/>
        <dbReference type="ChEBI" id="CHEBI:137386"/>
        <dbReference type="ChEBI" id="CHEBI:137387"/>
        <dbReference type="EC" id="2.1.1.63"/>
    </reaction>
</comment>
<keyword evidence="15" id="KW-1185">Reference proteome</keyword>
<dbReference type="Proteomes" id="UP000030641">
    <property type="component" value="Unassembled WGS sequence"/>
</dbReference>
<feature type="transmembrane region" description="Helical" evidence="12">
    <location>
        <begin position="6"/>
        <end position="25"/>
    </location>
</feature>
<keyword evidence="7" id="KW-0227">DNA damage</keyword>
<dbReference type="GO" id="GO:0006281">
    <property type="term" value="P:DNA repair"/>
    <property type="evidence" value="ECO:0007669"/>
    <property type="project" value="UniProtKB-KW"/>
</dbReference>